<proteinExistence type="predicted"/>
<reference evidence="1 2" key="1">
    <citation type="journal article" date="2024" name="J Genomics">
        <title>Draft genome sequencing and assembly of Favolaschia claudopus CIRM-BRFM 2984 isolated from oak limbs.</title>
        <authorList>
            <person name="Navarro D."/>
            <person name="Drula E."/>
            <person name="Chaduli D."/>
            <person name="Cazenave R."/>
            <person name="Ahrendt S."/>
            <person name="Wang J."/>
            <person name="Lipzen A."/>
            <person name="Daum C."/>
            <person name="Barry K."/>
            <person name="Grigoriev I.V."/>
            <person name="Favel A."/>
            <person name="Rosso M.N."/>
            <person name="Martin F."/>
        </authorList>
    </citation>
    <scope>NUCLEOTIDE SEQUENCE [LARGE SCALE GENOMIC DNA]</scope>
    <source>
        <strain evidence="1 2">CIRM-BRFM 2984</strain>
    </source>
</reference>
<protein>
    <submittedName>
        <fullName evidence="1">Uncharacterized protein</fullName>
    </submittedName>
</protein>
<accession>A0AAV9ZJV8</accession>
<feature type="non-terminal residue" evidence="1">
    <location>
        <position position="349"/>
    </location>
</feature>
<keyword evidence="2" id="KW-1185">Reference proteome</keyword>
<organism evidence="1 2">
    <name type="scientific">Favolaschia claudopus</name>
    <dbReference type="NCBI Taxonomy" id="2862362"/>
    <lineage>
        <taxon>Eukaryota</taxon>
        <taxon>Fungi</taxon>
        <taxon>Dikarya</taxon>
        <taxon>Basidiomycota</taxon>
        <taxon>Agaricomycotina</taxon>
        <taxon>Agaricomycetes</taxon>
        <taxon>Agaricomycetidae</taxon>
        <taxon>Agaricales</taxon>
        <taxon>Marasmiineae</taxon>
        <taxon>Mycenaceae</taxon>
        <taxon>Favolaschia</taxon>
    </lineage>
</organism>
<dbReference type="Proteomes" id="UP001362999">
    <property type="component" value="Unassembled WGS sequence"/>
</dbReference>
<dbReference type="EMBL" id="JAWWNJ010000137">
    <property type="protein sequence ID" value="KAK6984489.1"/>
    <property type="molecule type" value="Genomic_DNA"/>
</dbReference>
<evidence type="ECO:0000313" key="1">
    <source>
        <dbReference type="EMBL" id="KAK6984489.1"/>
    </source>
</evidence>
<sequence length="349" mass="39563">MARIPPDGLNASSLIAAKGSELKFWIIKTNESAEKKVLNVSGTVETLRSNLAAYYGLDLTINPRVETINVPTVDESIRDRQWADLVTLGVEWKETIKAGKSFKLLEPVDTSKHVAESILSMDQDHPKIQVTVVHAPTLSVSLKLSRNMIPQSEICSTNHTQTISSSTAPPENNTTAQREAGILDDMSTVIAGLERCVGLRQVIEQILKSGEVQAIRDRYGPSEPGRRGTAHSSWSKYSNLVSKRERIYRVLTQDFAGDKDRFFNFFTVSAVSKKRKRQSEPPSSTEQFPSFRKIVEAIPWYENDISAERRNEEYLDSTGEFSEVEWGKRWGPRNSWEIWRELGRERYEK</sequence>
<comment type="caution">
    <text evidence="1">The sequence shown here is derived from an EMBL/GenBank/DDBJ whole genome shotgun (WGS) entry which is preliminary data.</text>
</comment>
<gene>
    <name evidence="1" type="ORF">R3P38DRAFT_3452353</name>
</gene>
<dbReference type="AlphaFoldDB" id="A0AAV9ZJV8"/>
<name>A0AAV9ZJV8_9AGAR</name>
<evidence type="ECO:0000313" key="2">
    <source>
        <dbReference type="Proteomes" id="UP001362999"/>
    </source>
</evidence>